<dbReference type="PROSITE" id="PS50109">
    <property type="entry name" value="HIS_KIN"/>
    <property type="match status" value="1"/>
</dbReference>
<dbReference type="SMART" id="SM00448">
    <property type="entry name" value="REC"/>
    <property type="match status" value="2"/>
</dbReference>
<dbReference type="CDD" id="cd00156">
    <property type="entry name" value="REC"/>
    <property type="match status" value="1"/>
</dbReference>
<evidence type="ECO:0000259" key="5">
    <source>
        <dbReference type="PROSITE" id="PS50109"/>
    </source>
</evidence>
<evidence type="ECO:0000259" key="6">
    <source>
        <dbReference type="PROSITE" id="PS50110"/>
    </source>
</evidence>
<comment type="caution">
    <text evidence="4">Lacks conserved residue(s) required for the propagation of feature annotation.</text>
</comment>
<dbReference type="InterPro" id="IPR036890">
    <property type="entry name" value="HATPase_C_sf"/>
</dbReference>
<dbReference type="InterPro" id="IPR003594">
    <property type="entry name" value="HATPase_dom"/>
</dbReference>
<dbReference type="InterPro" id="IPR003661">
    <property type="entry name" value="HisK_dim/P_dom"/>
</dbReference>
<evidence type="ECO:0000256" key="2">
    <source>
        <dbReference type="ARBA" id="ARBA00012438"/>
    </source>
</evidence>
<feature type="domain" description="Response regulatory" evidence="6">
    <location>
        <begin position="403"/>
        <end position="514"/>
    </location>
</feature>
<proteinExistence type="predicted"/>
<feature type="domain" description="Response regulatory" evidence="6">
    <location>
        <begin position="273"/>
        <end position="386"/>
    </location>
</feature>
<dbReference type="Gene3D" id="3.40.50.2300">
    <property type="match status" value="2"/>
</dbReference>
<dbReference type="PANTHER" id="PTHR43547">
    <property type="entry name" value="TWO-COMPONENT HISTIDINE KINASE"/>
    <property type="match status" value="1"/>
</dbReference>
<dbReference type="Pfam" id="PF00072">
    <property type="entry name" value="Response_reg"/>
    <property type="match status" value="1"/>
</dbReference>
<dbReference type="SMART" id="SM00388">
    <property type="entry name" value="HisKA"/>
    <property type="match status" value="1"/>
</dbReference>
<keyword evidence="7" id="KW-0418">Kinase</keyword>
<dbReference type="PRINTS" id="PR00344">
    <property type="entry name" value="BCTRLSENSOR"/>
</dbReference>
<protein>
    <recommendedName>
        <fullName evidence="2">histidine kinase</fullName>
        <ecNumber evidence="2">2.7.13.3</ecNumber>
    </recommendedName>
</protein>
<evidence type="ECO:0000313" key="8">
    <source>
        <dbReference type="Proteomes" id="UP001207654"/>
    </source>
</evidence>
<comment type="catalytic activity">
    <reaction evidence="1">
        <text>ATP + protein L-histidine = ADP + protein N-phospho-L-histidine.</text>
        <dbReference type="EC" id="2.7.13.3"/>
    </reaction>
</comment>
<evidence type="ECO:0000256" key="3">
    <source>
        <dbReference type="ARBA" id="ARBA00022553"/>
    </source>
</evidence>
<dbReference type="InterPro" id="IPR011006">
    <property type="entry name" value="CheY-like_superfamily"/>
</dbReference>
<evidence type="ECO:0000256" key="4">
    <source>
        <dbReference type="PROSITE-ProRule" id="PRU00169"/>
    </source>
</evidence>
<keyword evidence="3 4" id="KW-0597">Phosphoprotein</keyword>
<dbReference type="InterPro" id="IPR005467">
    <property type="entry name" value="His_kinase_dom"/>
</dbReference>
<evidence type="ECO:0000256" key="1">
    <source>
        <dbReference type="ARBA" id="ARBA00000085"/>
    </source>
</evidence>
<feature type="modified residue" description="4-aspartylphosphate" evidence="4">
    <location>
        <position position="321"/>
    </location>
</feature>
<comment type="caution">
    <text evidence="7">The sequence shown here is derived from an EMBL/GenBank/DDBJ whole genome shotgun (WGS) entry which is preliminary data.</text>
</comment>
<evidence type="ECO:0000313" key="7">
    <source>
        <dbReference type="EMBL" id="MCY1079414.1"/>
    </source>
</evidence>
<accession>A0ABT4ADX1</accession>
<dbReference type="RefSeq" id="WP_267538137.1">
    <property type="nucleotide sequence ID" value="NZ_JAPNKA010000001.1"/>
</dbReference>
<dbReference type="Pfam" id="PF02518">
    <property type="entry name" value="HATPase_c"/>
    <property type="match status" value="1"/>
</dbReference>
<dbReference type="EMBL" id="JAPNKA010000001">
    <property type="protein sequence ID" value="MCY1079414.1"/>
    <property type="molecule type" value="Genomic_DNA"/>
</dbReference>
<dbReference type="Pfam" id="PF00512">
    <property type="entry name" value="HisKA"/>
    <property type="match status" value="1"/>
</dbReference>
<dbReference type="InterPro" id="IPR001789">
    <property type="entry name" value="Sig_transdc_resp-reg_receiver"/>
</dbReference>
<dbReference type="PANTHER" id="PTHR43547:SF2">
    <property type="entry name" value="HYBRID SIGNAL TRANSDUCTION HISTIDINE KINASE C"/>
    <property type="match status" value="1"/>
</dbReference>
<dbReference type="Proteomes" id="UP001207654">
    <property type="component" value="Unassembled WGS sequence"/>
</dbReference>
<dbReference type="InterPro" id="IPR036097">
    <property type="entry name" value="HisK_dim/P_sf"/>
</dbReference>
<organism evidence="7 8">
    <name type="scientific">Archangium lansingense</name>
    <dbReference type="NCBI Taxonomy" id="2995310"/>
    <lineage>
        <taxon>Bacteria</taxon>
        <taxon>Pseudomonadati</taxon>
        <taxon>Myxococcota</taxon>
        <taxon>Myxococcia</taxon>
        <taxon>Myxococcales</taxon>
        <taxon>Cystobacterineae</taxon>
        <taxon>Archangiaceae</taxon>
        <taxon>Archangium</taxon>
    </lineage>
</organism>
<dbReference type="CDD" id="cd00082">
    <property type="entry name" value="HisKA"/>
    <property type="match status" value="1"/>
</dbReference>
<dbReference type="SUPFAM" id="SSF52172">
    <property type="entry name" value="CheY-like"/>
    <property type="match status" value="2"/>
</dbReference>
<dbReference type="SUPFAM" id="SSF55874">
    <property type="entry name" value="ATPase domain of HSP90 chaperone/DNA topoisomerase II/histidine kinase"/>
    <property type="match status" value="1"/>
</dbReference>
<keyword evidence="7" id="KW-0808">Transferase</keyword>
<feature type="domain" description="Histidine kinase" evidence="5">
    <location>
        <begin position="42"/>
        <end position="250"/>
    </location>
</feature>
<dbReference type="SUPFAM" id="SSF47384">
    <property type="entry name" value="Homodimeric domain of signal transducing histidine kinase"/>
    <property type="match status" value="1"/>
</dbReference>
<sequence length="527" mass="56593">MDIPVPLAHLLQALEAGDLPAAKAAAAELQRTSTGSTQLAAEVLHELRQPLLGVKAYTQMLSEEIGSRGPLRQMLAQVERMEQIISDFTRLASERPAPQQTVSLVTQVQAAARSFALNPDSSRVTLQVEAPEDLSVQGNGRLLEQLTLNLLNNARDAVSGPGRVKVVVTREGTSPVMYVADWGPGVPEAVRHRLFEPYVTGNKRGTGLGLAVCRRIAQEHHARLELVPSSVLADQPPPSTVFRVLFPPPGAQPVASAPSTTAAVPAPVPSRRRLLVVDDEEIIRSVFKDLMSRECEVIEAANAEEALERLKHGPVDLIVTDKNLPGLSGLELAQQARLLDPGSRVILMTGYPSLVTAQQALELGLLDYLLKPFDDIREVRTKLREALAQTVPTRNTQPLVSRRVDVLEDSPAAARQLTEALALLGLEARVLTDAPAEPSAEPPAAVVVSWELPGAYGRQALDLARKLGQGAPFVVLAGYLSQETVLEALRAGASGCLPRDLEAPELSHELSRLLCRNTPSPSGRGLG</sequence>
<gene>
    <name evidence="7" type="primary">sinK</name>
    <name evidence="7" type="ORF">OV287_33640</name>
</gene>
<dbReference type="InterPro" id="IPR004358">
    <property type="entry name" value="Sig_transdc_His_kin-like_C"/>
</dbReference>
<dbReference type="EC" id="2.7.13.3" evidence="2"/>
<name>A0ABT4ADX1_9BACT</name>
<dbReference type="PROSITE" id="PS50110">
    <property type="entry name" value="RESPONSE_REGULATORY"/>
    <property type="match status" value="2"/>
</dbReference>
<dbReference type="SMART" id="SM00387">
    <property type="entry name" value="HATPase_c"/>
    <property type="match status" value="1"/>
</dbReference>
<reference evidence="7 8" key="1">
    <citation type="submission" date="2022-11" db="EMBL/GenBank/DDBJ databases">
        <title>Minimal conservation of predation-associated metabolite biosynthetic gene clusters underscores biosynthetic potential of Myxococcota including descriptions for ten novel species: Archangium lansinium sp. nov., Myxococcus landrumus sp. nov., Nannocystis bai.</title>
        <authorList>
            <person name="Ahearne A."/>
            <person name="Stevens C."/>
            <person name="Phillips K."/>
        </authorList>
    </citation>
    <scope>NUCLEOTIDE SEQUENCE [LARGE SCALE GENOMIC DNA]</scope>
    <source>
        <strain evidence="7 8">MIWBW</strain>
    </source>
</reference>
<dbReference type="Gene3D" id="3.30.565.10">
    <property type="entry name" value="Histidine kinase-like ATPase, C-terminal domain"/>
    <property type="match status" value="1"/>
</dbReference>
<dbReference type="Gene3D" id="1.10.287.130">
    <property type="match status" value="1"/>
</dbReference>
<keyword evidence="8" id="KW-1185">Reference proteome</keyword>
<dbReference type="GO" id="GO:0016301">
    <property type="term" value="F:kinase activity"/>
    <property type="evidence" value="ECO:0007669"/>
    <property type="project" value="UniProtKB-KW"/>
</dbReference>